<dbReference type="PROSITE" id="PS51257">
    <property type="entry name" value="PROKAR_LIPOPROTEIN"/>
    <property type="match status" value="1"/>
</dbReference>
<dbReference type="Proteomes" id="UP000017081">
    <property type="component" value="Unassembled WGS sequence"/>
</dbReference>
<gene>
    <name evidence="1" type="ORF">HMPREF0202_01705</name>
</gene>
<reference evidence="1 2" key="1">
    <citation type="submission" date="2013-08" db="EMBL/GenBank/DDBJ databases">
        <authorList>
            <person name="Weinstock G."/>
            <person name="Sodergren E."/>
            <person name="Wylie T."/>
            <person name="Fulton L."/>
            <person name="Fulton R."/>
            <person name="Fronick C."/>
            <person name="O'Laughlin M."/>
            <person name="Godfrey J."/>
            <person name="Miner T."/>
            <person name="Herter B."/>
            <person name="Appelbaum E."/>
            <person name="Cordes M."/>
            <person name="Lek S."/>
            <person name="Wollam A."/>
            <person name="Pepin K.H."/>
            <person name="Palsikar V.B."/>
            <person name="Mitreva M."/>
            <person name="Wilson R.K."/>
        </authorList>
    </citation>
    <scope>NUCLEOTIDE SEQUENCE [LARGE SCALE GENOMIC DNA]</scope>
    <source>
        <strain evidence="1 2">ATCC BAA-474</strain>
    </source>
</reference>
<evidence type="ECO:0000313" key="2">
    <source>
        <dbReference type="Proteomes" id="UP000017081"/>
    </source>
</evidence>
<comment type="caution">
    <text evidence="1">The sequence shown here is derived from an EMBL/GenBank/DDBJ whole genome shotgun (WGS) entry which is preliminary data.</text>
</comment>
<organism evidence="1 2">
    <name type="scientific">Cetobacterium somerae ATCC BAA-474</name>
    <dbReference type="NCBI Taxonomy" id="1319815"/>
    <lineage>
        <taxon>Bacteria</taxon>
        <taxon>Fusobacteriati</taxon>
        <taxon>Fusobacteriota</taxon>
        <taxon>Fusobacteriia</taxon>
        <taxon>Fusobacteriales</taxon>
        <taxon>Fusobacteriaceae</taxon>
        <taxon>Cetobacterium</taxon>
    </lineage>
</organism>
<proteinExistence type="predicted"/>
<dbReference type="STRING" id="1319815.HMPREF0202_01705"/>
<dbReference type="EMBL" id="AXZF01000067">
    <property type="protein sequence ID" value="ERT68316.1"/>
    <property type="molecule type" value="Genomic_DNA"/>
</dbReference>
<dbReference type="AlphaFoldDB" id="U7V9Z9"/>
<accession>U7V9Z9</accession>
<keyword evidence="2" id="KW-1185">Reference proteome</keyword>
<evidence type="ECO:0008006" key="3">
    <source>
        <dbReference type="Google" id="ProtNLM"/>
    </source>
</evidence>
<protein>
    <recommendedName>
        <fullName evidence="3">Lipoprotein</fullName>
    </recommendedName>
</protein>
<dbReference type="HOGENOM" id="CLU_1479552_0_0_0"/>
<name>U7V9Z9_9FUSO</name>
<sequence>MEGFKMKKMLVALSICVGLLTGCTGGSDSDYIETVKQLSFDNGVIVENIVREKLTGAEFQGLNGDKVRIDKGLAVFDGTGAYIFLLKGMEGKIQELASNASVVPVVIGSNDIKWEVEGETKKGKIIKAKTEKAVVKISTEQDGDYIKLYSDSIKTFNGKTGKAISDKELKNYNQLNNMLMAE</sequence>
<evidence type="ECO:0000313" key="1">
    <source>
        <dbReference type="EMBL" id="ERT68316.1"/>
    </source>
</evidence>